<feature type="region of interest" description="Disordered" evidence="7">
    <location>
        <begin position="19"/>
        <end position="46"/>
    </location>
</feature>
<dbReference type="InterPro" id="IPR027417">
    <property type="entry name" value="P-loop_NTPase"/>
</dbReference>
<dbReference type="InterPro" id="IPR000629">
    <property type="entry name" value="RNA-helicase_DEAD-box_CS"/>
</dbReference>
<dbReference type="InterPro" id="IPR014001">
    <property type="entry name" value="Helicase_ATP-bd"/>
</dbReference>
<feature type="region of interest" description="Disordered" evidence="7">
    <location>
        <begin position="558"/>
        <end position="582"/>
    </location>
</feature>
<dbReference type="VEuPathDB" id="AmoebaDB:EHI_145050"/>
<feature type="domain" description="DEAD-box RNA helicase Q" evidence="10">
    <location>
        <begin position="62"/>
        <end position="90"/>
    </location>
</feature>
<keyword evidence="2 6" id="KW-0378">Hydrolase</keyword>
<dbReference type="GO" id="GO:0003724">
    <property type="term" value="F:RNA helicase activity"/>
    <property type="evidence" value="ECO:0007669"/>
    <property type="project" value="InterPro"/>
</dbReference>
<accession>A0A5K1VTM4</accession>
<feature type="domain" description="Helicase C-terminal" evidence="9">
    <location>
        <begin position="315"/>
        <end position="460"/>
    </location>
</feature>
<evidence type="ECO:0000259" key="8">
    <source>
        <dbReference type="PROSITE" id="PS51192"/>
    </source>
</evidence>
<comment type="similarity">
    <text evidence="6">Belongs to the DEAD box helicase family.</text>
</comment>
<dbReference type="InterPro" id="IPR001650">
    <property type="entry name" value="Helicase_C-like"/>
</dbReference>
<evidence type="ECO:0000313" key="11">
    <source>
        <dbReference type="EMBL" id="GAT99045.1"/>
    </source>
</evidence>
<dbReference type="EMBL" id="BDEQ01000001">
    <property type="protein sequence ID" value="GAT99045.1"/>
    <property type="molecule type" value="Genomic_DNA"/>
</dbReference>
<evidence type="ECO:0000256" key="7">
    <source>
        <dbReference type="SAM" id="MobiDB-lite"/>
    </source>
</evidence>
<protein>
    <submittedName>
        <fullName evidence="11">Dead deah box helicase putative</fullName>
    </submittedName>
</protein>
<dbReference type="InterPro" id="IPR050079">
    <property type="entry name" value="DEAD_box_RNA_helicase"/>
</dbReference>
<dbReference type="VEuPathDB" id="AmoebaDB:EHI7A_153870"/>
<dbReference type="Gene3D" id="3.40.50.300">
    <property type="entry name" value="P-loop containing nucleotide triphosphate hydrolases"/>
    <property type="match status" value="2"/>
</dbReference>
<dbReference type="PANTHER" id="PTHR47959:SF1">
    <property type="entry name" value="ATP-DEPENDENT RNA HELICASE DBPA"/>
    <property type="match status" value="1"/>
</dbReference>
<name>A0A5K1VTM4_ENTHI</name>
<evidence type="ECO:0000256" key="2">
    <source>
        <dbReference type="ARBA" id="ARBA00022801"/>
    </source>
</evidence>
<evidence type="ECO:0000256" key="5">
    <source>
        <dbReference type="PROSITE-ProRule" id="PRU00552"/>
    </source>
</evidence>
<dbReference type="InterPro" id="IPR014014">
    <property type="entry name" value="RNA_helicase_DEAD_Q_motif"/>
</dbReference>
<feature type="compositionally biased region" description="Basic and acidic residues" evidence="7">
    <location>
        <begin position="482"/>
        <end position="493"/>
    </location>
</feature>
<dbReference type="CDD" id="cd18787">
    <property type="entry name" value="SF2_C_DEAD"/>
    <property type="match status" value="1"/>
</dbReference>
<comment type="caution">
    <text evidence="11">The sequence shown here is derived from an EMBL/GenBank/DDBJ whole genome shotgun (WGS) entry which is preliminary data.</text>
</comment>
<evidence type="ECO:0000256" key="3">
    <source>
        <dbReference type="ARBA" id="ARBA00022806"/>
    </source>
</evidence>
<dbReference type="SUPFAM" id="SSF52540">
    <property type="entry name" value="P-loop containing nucleoside triphosphate hydrolases"/>
    <property type="match status" value="1"/>
</dbReference>
<dbReference type="GO" id="GO:0016787">
    <property type="term" value="F:hydrolase activity"/>
    <property type="evidence" value="ECO:0007669"/>
    <property type="project" value="UniProtKB-KW"/>
</dbReference>
<proteinExistence type="inferred from homology"/>
<feature type="compositionally biased region" description="Acidic residues" evidence="7">
    <location>
        <begin position="494"/>
        <end position="506"/>
    </location>
</feature>
<dbReference type="PROSITE" id="PS00039">
    <property type="entry name" value="DEAD_ATP_HELICASE"/>
    <property type="match status" value="1"/>
</dbReference>
<keyword evidence="4 6" id="KW-0067">ATP-binding</keyword>
<feature type="compositionally biased region" description="Basic residues" evidence="7">
    <location>
        <begin position="564"/>
        <end position="576"/>
    </location>
</feature>
<sequence length="600" mass="69697">MKKELKKKKTLFMSEEYQKMEEIKEEESIKEENEEEESSKEEKKKMEEEEIDDNLLMIEMKKWMKLYKLDLRIIRALYDLGFINPTEIQQLSIKKALKFHKDIVGSAPTGSGKTLSFLIPIVQRLIELDKTDSTQCVIIVPTRELAVQINEHFKKLIKYLPQFTSLVIVGGMAIPKQVRLLSQEPTIVIGTPGRIYELYSETEHNVLQTLPEIPFIVLDEADRLLEKGHFVDFTKLLDIFNNKEKQTFVFSATMILASEMMAKKYSSNGEDELTRMLQKLKLNDAELIDISTPQQTVEQMEEKKVVVPSLVRDEALFYILTYMKPGKTLVFVNAITMIKRLVPLFQMIGCSVCSLYSGMEMSQRLRNIEKFTKGNDIALFTTDVSARGIDIDDVKTVIHYDLPRTSELYVHRSGRTARAGRSGLCIVFVEKEDKTPYEHLLKTLKKKDFPMIKLDAKPYNFAKKILSLARKISNTNQQHKKISNDKALKKALDIDDQSSDEETEDERVERQRNEKLEKMKIFELKEELKDLLKRYQITKYHGTNKADFLIGLQLKEIHDTPNKPKGKSKRDQKRQHFVSPKNLEVGDIEEQLRFVRSLKK</sequence>
<reference evidence="11 12" key="1">
    <citation type="submission" date="2016-05" db="EMBL/GenBank/DDBJ databases">
        <title>First whole genome sequencing of Entamoeba histolytica HM1:IMSS-clone-6.</title>
        <authorList>
            <person name="Mukherjee Avik.K."/>
            <person name="Izumyama S."/>
            <person name="Nakada-Tsukui K."/>
            <person name="Nozaki T."/>
        </authorList>
    </citation>
    <scope>NUCLEOTIDE SEQUENCE [LARGE SCALE GENOMIC DNA]</scope>
    <source>
        <strain evidence="11 12">HM1:IMSS clone 6</strain>
    </source>
</reference>
<dbReference type="InterPro" id="IPR011545">
    <property type="entry name" value="DEAD/DEAH_box_helicase_dom"/>
</dbReference>
<dbReference type="Pfam" id="PF00270">
    <property type="entry name" value="DEAD"/>
    <property type="match status" value="1"/>
</dbReference>
<dbReference type="PANTHER" id="PTHR47959">
    <property type="entry name" value="ATP-DEPENDENT RNA HELICASE RHLE-RELATED"/>
    <property type="match status" value="1"/>
</dbReference>
<dbReference type="GO" id="GO:0005524">
    <property type="term" value="F:ATP binding"/>
    <property type="evidence" value="ECO:0007669"/>
    <property type="project" value="UniProtKB-KW"/>
</dbReference>
<feature type="short sequence motif" description="Q motif" evidence="5">
    <location>
        <begin position="62"/>
        <end position="90"/>
    </location>
</feature>
<evidence type="ECO:0000259" key="10">
    <source>
        <dbReference type="PROSITE" id="PS51195"/>
    </source>
</evidence>
<dbReference type="PROSITE" id="PS51195">
    <property type="entry name" value="Q_MOTIF"/>
    <property type="match status" value="1"/>
</dbReference>
<evidence type="ECO:0000256" key="1">
    <source>
        <dbReference type="ARBA" id="ARBA00022741"/>
    </source>
</evidence>
<dbReference type="GO" id="GO:0005829">
    <property type="term" value="C:cytosol"/>
    <property type="evidence" value="ECO:0007669"/>
    <property type="project" value="TreeGrafter"/>
</dbReference>
<gene>
    <name evidence="11" type="ORF">CL6EHI_145050</name>
</gene>
<dbReference type="SMART" id="SM00490">
    <property type="entry name" value="HELICc"/>
    <property type="match status" value="1"/>
</dbReference>
<keyword evidence="1 6" id="KW-0547">Nucleotide-binding</keyword>
<dbReference type="PROSITE" id="PS51192">
    <property type="entry name" value="HELICASE_ATP_BIND_1"/>
    <property type="match status" value="1"/>
</dbReference>
<dbReference type="VEuPathDB" id="AmoebaDB:EHI5A_156540"/>
<feature type="compositionally biased region" description="Basic and acidic residues" evidence="7">
    <location>
        <begin position="19"/>
        <end position="31"/>
    </location>
</feature>
<dbReference type="VEuPathDB" id="AmoebaDB:EHI8A_171860"/>
<organism evidence="11 12">
    <name type="scientific">Entamoeba histolytica</name>
    <dbReference type="NCBI Taxonomy" id="5759"/>
    <lineage>
        <taxon>Eukaryota</taxon>
        <taxon>Amoebozoa</taxon>
        <taxon>Evosea</taxon>
        <taxon>Archamoebae</taxon>
        <taxon>Mastigamoebida</taxon>
        <taxon>Entamoebidae</taxon>
        <taxon>Entamoeba</taxon>
    </lineage>
</organism>
<dbReference type="Proteomes" id="UP000078387">
    <property type="component" value="Unassembled WGS sequence"/>
</dbReference>
<dbReference type="OMA" id="ETRINCA"/>
<dbReference type="SMART" id="SM00487">
    <property type="entry name" value="DEXDc"/>
    <property type="match status" value="1"/>
</dbReference>
<evidence type="ECO:0000259" key="9">
    <source>
        <dbReference type="PROSITE" id="PS51194"/>
    </source>
</evidence>
<evidence type="ECO:0000256" key="6">
    <source>
        <dbReference type="RuleBase" id="RU000492"/>
    </source>
</evidence>
<evidence type="ECO:0000256" key="4">
    <source>
        <dbReference type="ARBA" id="ARBA00022840"/>
    </source>
</evidence>
<keyword evidence="3 6" id="KW-0347">Helicase</keyword>
<dbReference type="AlphaFoldDB" id="A0A5K1VTM4"/>
<feature type="domain" description="Helicase ATP-binding" evidence="8">
    <location>
        <begin position="94"/>
        <end position="272"/>
    </location>
</feature>
<dbReference type="Pfam" id="PF00271">
    <property type="entry name" value="Helicase_C"/>
    <property type="match status" value="1"/>
</dbReference>
<dbReference type="GO" id="GO:0003676">
    <property type="term" value="F:nucleic acid binding"/>
    <property type="evidence" value="ECO:0007669"/>
    <property type="project" value="InterPro"/>
</dbReference>
<dbReference type="PROSITE" id="PS51194">
    <property type="entry name" value="HELICASE_CTER"/>
    <property type="match status" value="1"/>
</dbReference>
<feature type="region of interest" description="Disordered" evidence="7">
    <location>
        <begin position="476"/>
        <end position="511"/>
    </location>
</feature>
<dbReference type="VEuPathDB" id="AmoebaDB:KM1_250730"/>
<evidence type="ECO:0000313" key="12">
    <source>
        <dbReference type="Proteomes" id="UP000078387"/>
    </source>
</evidence>